<feature type="domain" description="Carbohydrate kinase FGGY C-terminal" evidence="4">
    <location>
        <begin position="240"/>
        <end position="454"/>
    </location>
</feature>
<gene>
    <name evidence="6" type="primary">LOC100374521</name>
</gene>
<evidence type="ECO:0000313" key="6">
    <source>
        <dbReference type="RefSeq" id="XP_006814479.1"/>
    </source>
</evidence>
<keyword evidence="5" id="KW-1185">Reference proteome</keyword>
<protein>
    <submittedName>
        <fullName evidence="6">FGGY carbohydrate kinase domain-containing protein-like</fullName>
    </submittedName>
</protein>
<dbReference type="GeneID" id="100374521"/>
<evidence type="ECO:0000313" key="5">
    <source>
        <dbReference type="Proteomes" id="UP000694865"/>
    </source>
</evidence>
<dbReference type="Gene3D" id="1.20.58.2240">
    <property type="match status" value="1"/>
</dbReference>
<proteinExistence type="inferred from homology"/>
<dbReference type="InterPro" id="IPR043129">
    <property type="entry name" value="ATPase_NBD"/>
</dbReference>
<accession>A0ABM0M388</accession>
<comment type="similarity">
    <text evidence="1">Belongs to the FGGY kinase family.</text>
</comment>
<dbReference type="Gene3D" id="3.30.420.40">
    <property type="match status" value="1"/>
</dbReference>
<dbReference type="SUPFAM" id="SSF53067">
    <property type="entry name" value="Actin-like ATPase domain"/>
    <property type="match status" value="2"/>
</dbReference>
<evidence type="ECO:0000259" key="4">
    <source>
        <dbReference type="Pfam" id="PF02782"/>
    </source>
</evidence>
<evidence type="ECO:0000256" key="3">
    <source>
        <dbReference type="ARBA" id="ARBA00022777"/>
    </source>
</evidence>
<reference evidence="6" key="1">
    <citation type="submission" date="2025-08" db="UniProtKB">
        <authorList>
            <consortium name="RefSeq"/>
        </authorList>
    </citation>
    <scope>IDENTIFICATION</scope>
    <source>
        <tissue evidence="6">Testes</tissue>
    </source>
</reference>
<organism evidence="5 6">
    <name type="scientific">Saccoglossus kowalevskii</name>
    <name type="common">Acorn worm</name>
    <dbReference type="NCBI Taxonomy" id="10224"/>
    <lineage>
        <taxon>Eukaryota</taxon>
        <taxon>Metazoa</taxon>
        <taxon>Hemichordata</taxon>
        <taxon>Enteropneusta</taxon>
        <taxon>Harrimaniidae</taxon>
        <taxon>Saccoglossus</taxon>
    </lineage>
</organism>
<dbReference type="Proteomes" id="UP000694865">
    <property type="component" value="Unplaced"/>
</dbReference>
<dbReference type="Pfam" id="PF02782">
    <property type="entry name" value="FGGY_C"/>
    <property type="match status" value="1"/>
</dbReference>
<keyword evidence="3" id="KW-0418">Kinase</keyword>
<dbReference type="RefSeq" id="XP_006814479.1">
    <property type="nucleotide sequence ID" value="XM_006814416.1"/>
</dbReference>
<dbReference type="NCBIfam" id="TIGR01315">
    <property type="entry name" value="5C_CHO_kinase"/>
    <property type="match status" value="1"/>
</dbReference>
<evidence type="ECO:0000256" key="1">
    <source>
        <dbReference type="ARBA" id="ARBA00009156"/>
    </source>
</evidence>
<dbReference type="InterPro" id="IPR006003">
    <property type="entry name" value="FGGY_RbtK-like"/>
</dbReference>
<keyword evidence="2" id="KW-0808">Transferase</keyword>
<dbReference type="InterPro" id="IPR018485">
    <property type="entry name" value="FGGY_C"/>
</dbReference>
<dbReference type="PANTHER" id="PTHR43435">
    <property type="entry name" value="RIBULOKINASE"/>
    <property type="match status" value="1"/>
</dbReference>
<sequence length="507" mass="56042">NITGDVDVTNIRGIGFDATCSLVVLDTSFHPLSISTSGDNDRNIIMWMDHRAHKQANFINSTKHDILKYVGGAISLEQEPPKLLWLKQFSLLHSQECLAMFALVFSLLRQDIPWNNHFHRDVGYQHIDFTTSLGTLVTKWLYLADETSQNFSEDFLQQIGLHDLYENNCSKIGSEVQMPGLPVGKGLSAQSASELGLILGTPVGAGLVDAYAGGLGVIACDVKGHNLACENQPITSRLPIICGTSTCHMAISDKPIFVDRVWGPFYSSMVPKFWVTEGGQSATGKLLDHIVQTHPAYNELKQKAQERYCYGLCDNIYQVLNERVSSLGEKSHMKDQVGQLTTNLHIWPDFHGNRSPLADASLKGMICGLTLSTDIDNLAVLYLATIQAIAFGTRHILDALNGSGHDISTLIACGGLSKNSLFMQIHSDVTGLPVILPKEIESVLLGASMLGACASSDYSNIQEVMEKMSKVGHVLRPNCREREYYNKKYKVFLKMVEDQKVYQNMMK</sequence>
<name>A0ABM0M388_SACKO</name>
<dbReference type="CDD" id="cd07782">
    <property type="entry name" value="ASKHA_NBD_FGGY_D-RBK"/>
    <property type="match status" value="1"/>
</dbReference>
<feature type="non-terminal residue" evidence="6">
    <location>
        <position position="1"/>
    </location>
</feature>
<evidence type="ECO:0000256" key="2">
    <source>
        <dbReference type="ARBA" id="ARBA00022679"/>
    </source>
</evidence>
<dbReference type="PANTHER" id="PTHR43435:SF4">
    <property type="entry name" value="FGGY CARBOHYDRATE KINASE DOMAIN-CONTAINING PROTEIN"/>
    <property type="match status" value="1"/>
</dbReference>